<dbReference type="EMBL" id="QLMA01000002">
    <property type="protein sequence ID" value="RAJ85368.1"/>
    <property type="molecule type" value="Genomic_DNA"/>
</dbReference>
<name>A0A327W7C7_9BACT</name>
<dbReference type="InterPro" id="IPR013785">
    <property type="entry name" value="Aldolase_TIM"/>
</dbReference>
<dbReference type="Gene3D" id="3.20.20.70">
    <property type="entry name" value="Aldolase class I"/>
    <property type="match status" value="1"/>
</dbReference>
<evidence type="ECO:0000256" key="2">
    <source>
        <dbReference type="ARBA" id="ARBA00022977"/>
    </source>
</evidence>
<protein>
    <submittedName>
        <fullName evidence="4">Thiamine-phosphate pyrophosphorylase</fullName>
    </submittedName>
</protein>
<keyword evidence="5" id="KW-1185">Reference proteome</keyword>
<dbReference type="OrthoDB" id="194683at2"/>
<dbReference type="Pfam" id="PF02581">
    <property type="entry name" value="TMP-TENI"/>
    <property type="match status" value="1"/>
</dbReference>
<dbReference type="RefSeq" id="WP_111591035.1">
    <property type="nucleotide sequence ID" value="NZ_QLMA01000002.1"/>
</dbReference>
<proteinExistence type="predicted"/>
<evidence type="ECO:0000256" key="1">
    <source>
        <dbReference type="ARBA" id="ARBA00004948"/>
    </source>
</evidence>
<accession>A0A327W7C7</accession>
<keyword evidence="2" id="KW-0784">Thiamine biosynthesis</keyword>
<dbReference type="InterPro" id="IPR036206">
    <property type="entry name" value="ThiamineP_synth_sf"/>
</dbReference>
<dbReference type="PANTHER" id="PTHR20857:SF15">
    <property type="entry name" value="THIAMINE-PHOSPHATE SYNTHASE"/>
    <property type="match status" value="1"/>
</dbReference>
<comment type="pathway">
    <text evidence="1">Cofactor biosynthesis; thiamine diphosphate biosynthesis.</text>
</comment>
<gene>
    <name evidence="4" type="ORF">CLV59_10270</name>
</gene>
<dbReference type="InterPro" id="IPR022998">
    <property type="entry name" value="ThiamineP_synth_TenI"/>
</dbReference>
<dbReference type="SUPFAM" id="SSF51391">
    <property type="entry name" value="Thiamin phosphate synthase"/>
    <property type="match status" value="1"/>
</dbReference>
<dbReference type="GO" id="GO:0004789">
    <property type="term" value="F:thiamine-phosphate diphosphorylase activity"/>
    <property type="evidence" value="ECO:0007669"/>
    <property type="project" value="TreeGrafter"/>
</dbReference>
<dbReference type="PANTHER" id="PTHR20857">
    <property type="entry name" value="THIAMINE-PHOSPHATE PYROPHOSPHORYLASE"/>
    <property type="match status" value="1"/>
</dbReference>
<evidence type="ECO:0000259" key="3">
    <source>
        <dbReference type="Pfam" id="PF02581"/>
    </source>
</evidence>
<dbReference type="AlphaFoldDB" id="A0A327W7C7"/>
<dbReference type="GO" id="GO:0005737">
    <property type="term" value="C:cytoplasm"/>
    <property type="evidence" value="ECO:0007669"/>
    <property type="project" value="TreeGrafter"/>
</dbReference>
<sequence length="207" mass="23601">MIWVFTAPQPVKGETEIIKDLLQAGVQKVVLRKPDYTAQQYTAMLEKIDPKFYRQIIIRDNCWLYKSFRLGGVHWSRANRALLTPPQLQKWVSNHPHSSTGVHALSEITALDGLFNYLMLSPVFNSISKTGYEGRFTGIAPTVKYSRLLALGGVNEQNINLLPCWNFSGAAVLGCIWQHPAQALNKLQQLQRQWKMGMEKKMENETK</sequence>
<dbReference type="GO" id="GO:0009228">
    <property type="term" value="P:thiamine biosynthetic process"/>
    <property type="evidence" value="ECO:0007669"/>
    <property type="project" value="UniProtKB-KW"/>
</dbReference>
<evidence type="ECO:0000313" key="5">
    <source>
        <dbReference type="Proteomes" id="UP000249819"/>
    </source>
</evidence>
<dbReference type="Proteomes" id="UP000249819">
    <property type="component" value="Unassembled WGS sequence"/>
</dbReference>
<reference evidence="4 5" key="1">
    <citation type="submission" date="2018-06" db="EMBL/GenBank/DDBJ databases">
        <title>Genomic Encyclopedia of Archaeal and Bacterial Type Strains, Phase II (KMG-II): from individual species to whole genera.</title>
        <authorList>
            <person name="Goeker M."/>
        </authorList>
    </citation>
    <scope>NUCLEOTIDE SEQUENCE [LARGE SCALE GENOMIC DNA]</scope>
    <source>
        <strain evidence="4 5">DSM 29821</strain>
    </source>
</reference>
<evidence type="ECO:0000313" key="4">
    <source>
        <dbReference type="EMBL" id="RAJ85368.1"/>
    </source>
</evidence>
<organism evidence="4 5">
    <name type="scientific">Chitinophaga dinghuensis</name>
    <dbReference type="NCBI Taxonomy" id="1539050"/>
    <lineage>
        <taxon>Bacteria</taxon>
        <taxon>Pseudomonadati</taxon>
        <taxon>Bacteroidota</taxon>
        <taxon>Chitinophagia</taxon>
        <taxon>Chitinophagales</taxon>
        <taxon>Chitinophagaceae</taxon>
        <taxon>Chitinophaga</taxon>
    </lineage>
</organism>
<comment type="caution">
    <text evidence="4">The sequence shown here is derived from an EMBL/GenBank/DDBJ whole genome shotgun (WGS) entry which is preliminary data.</text>
</comment>
<feature type="domain" description="Thiamine phosphate synthase/TenI" evidence="3">
    <location>
        <begin position="12"/>
        <end position="173"/>
    </location>
</feature>